<evidence type="ECO:0000256" key="7">
    <source>
        <dbReference type="ARBA" id="ARBA00022927"/>
    </source>
</evidence>
<accession>A0A9W7EKU6</accession>
<reference evidence="12" key="1">
    <citation type="journal article" date="2023" name="Commun. Biol.">
        <title>Genome analysis of Parmales, the sister group of diatoms, reveals the evolutionary specialization of diatoms from phago-mixotrophs to photoautotrophs.</title>
        <authorList>
            <person name="Ban H."/>
            <person name="Sato S."/>
            <person name="Yoshikawa S."/>
            <person name="Yamada K."/>
            <person name="Nakamura Y."/>
            <person name="Ichinomiya M."/>
            <person name="Sato N."/>
            <person name="Blanc-Mathieu R."/>
            <person name="Endo H."/>
            <person name="Kuwata A."/>
            <person name="Ogata H."/>
        </authorList>
    </citation>
    <scope>NUCLEOTIDE SEQUENCE [LARGE SCALE GENOMIC DNA]</scope>
    <source>
        <strain evidence="12">NIES 3701</strain>
    </source>
</reference>
<protein>
    <recommendedName>
        <fullName evidence="13">Coatomer subunit epsilon</fullName>
    </recommendedName>
</protein>
<dbReference type="Proteomes" id="UP001165085">
    <property type="component" value="Unassembled WGS sequence"/>
</dbReference>
<proteinExistence type="inferred from homology"/>
<keyword evidence="6" id="KW-0931">ER-Golgi transport</keyword>
<sequence>MADNLYQLRALYVLGHYQLALDEYARLPRNLSPPESSECQLIKLLTSLALNPSANLPSTSSSSLESQYASLIQSAVLRNETDASIDLQQLEQSATYDHLKVALATYFSIKHDMTSSLRILSTCSSLPSHLLTLQLYLSYDRPDLSLKSLKKITQTDEDSVESLLGSSLLSLYNNVPDEAIYSLSTLSDQYGRSPKLLNLLLSSYYIKNDLPRCKEIVEEIEEEGGTCQNKDAVKARLGGGGEWGDKVEGAFERCKNKF</sequence>
<name>A0A9W7EKU6_9STRA</name>
<evidence type="ECO:0000256" key="9">
    <source>
        <dbReference type="ARBA" id="ARBA00023136"/>
    </source>
</evidence>
<keyword evidence="9" id="KW-0472">Membrane</keyword>
<keyword evidence="12" id="KW-1185">Reference proteome</keyword>
<evidence type="ECO:0000256" key="4">
    <source>
        <dbReference type="ARBA" id="ARBA00022448"/>
    </source>
</evidence>
<keyword evidence="8" id="KW-0333">Golgi apparatus</keyword>
<evidence type="ECO:0000256" key="10">
    <source>
        <dbReference type="ARBA" id="ARBA00023329"/>
    </source>
</evidence>
<dbReference type="AlphaFoldDB" id="A0A9W7EKU6"/>
<evidence type="ECO:0008006" key="13">
    <source>
        <dbReference type="Google" id="ProtNLM"/>
    </source>
</evidence>
<evidence type="ECO:0000256" key="1">
    <source>
        <dbReference type="ARBA" id="ARBA00004255"/>
    </source>
</evidence>
<evidence type="ECO:0000256" key="3">
    <source>
        <dbReference type="ARBA" id="ARBA00008827"/>
    </source>
</evidence>
<dbReference type="GO" id="GO:0006891">
    <property type="term" value="P:intra-Golgi vesicle-mediated transport"/>
    <property type="evidence" value="ECO:0007669"/>
    <property type="project" value="TreeGrafter"/>
</dbReference>
<evidence type="ECO:0000256" key="6">
    <source>
        <dbReference type="ARBA" id="ARBA00022892"/>
    </source>
</evidence>
<organism evidence="11 12">
    <name type="scientific">Triparma strigata</name>
    <dbReference type="NCBI Taxonomy" id="1606541"/>
    <lineage>
        <taxon>Eukaryota</taxon>
        <taxon>Sar</taxon>
        <taxon>Stramenopiles</taxon>
        <taxon>Ochrophyta</taxon>
        <taxon>Bolidophyceae</taxon>
        <taxon>Parmales</taxon>
        <taxon>Triparmaceae</taxon>
        <taxon>Triparma</taxon>
    </lineage>
</organism>
<keyword evidence="7" id="KW-0653">Protein transport</keyword>
<dbReference type="InterPro" id="IPR011990">
    <property type="entry name" value="TPR-like_helical_dom_sf"/>
</dbReference>
<evidence type="ECO:0000313" key="12">
    <source>
        <dbReference type="Proteomes" id="UP001165085"/>
    </source>
</evidence>
<dbReference type="Pfam" id="PF04733">
    <property type="entry name" value="Coatomer_E"/>
    <property type="match status" value="1"/>
</dbReference>
<dbReference type="EMBL" id="BRXY01000273">
    <property type="protein sequence ID" value="GMH82773.1"/>
    <property type="molecule type" value="Genomic_DNA"/>
</dbReference>
<evidence type="ECO:0000256" key="2">
    <source>
        <dbReference type="ARBA" id="ARBA00004347"/>
    </source>
</evidence>
<gene>
    <name evidence="11" type="ORF">TrST_g4736</name>
</gene>
<evidence type="ECO:0000256" key="8">
    <source>
        <dbReference type="ARBA" id="ARBA00023034"/>
    </source>
</evidence>
<dbReference type="InterPro" id="IPR006822">
    <property type="entry name" value="Coatomer_esu"/>
</dbReference>
<dbReference type="OrthoDB" id="310217at2759"/>
<keyword evidence="4" id="KW-0813">Transport</keyword>
<comment type="similarity">
    <text evidence="3">Belongs to the COPE family.</text>
</comment>
<dbReference type="GO" id="GO:0000139">
    <property type="term" value="C:Golgi membrane"/>
    <property type="evidence" value="ECO:0007669"/>
    <property type="project" value="UniProtKB-SubCell"/>
</dbReference>
<dbReference type="GO" id="GO:0006888">
    <property type="term" value="P:endoplasmic reticulum to Golgi vesicle-mediated transport"/>
    <property type="evidence" value="ECO:0007669"/>
    <property type="project" value="TreeGrafter"/>
</dbReference>
<dbReference type="GO" id="GO:0030126">
    <property type="term" value="C:COPI vesicle coat"/>
    <property type="evidence" value="ECO:0007669"/>
    <property type="project" value="TreeGrafter"/>
</dbReference>
<evidence type="ECO:0000313" key="11">
    <source>
        <dbReference type="EMBL" id="GMH82773.1"/>
    </source>
</evidence>
<evidence type="ECO:0000256" key="5">
    <source>
        <dbReference type="ARBA" id="ARBA00022490"/>
    </source>
</evidence>
<keyword evidence="10" id="KW-0968">Cytoplasmic vesicle</keyword>
<dbReference type="GO" id="GO:0005198">
    <property type="term" value="F:structural molecule activity"/>
    <property type="evidence" value="ECO:0007669"/>
    <property type="project" value="InterPro"/>
</dbReference>
<dbReference type="GO" id="GO:0015031">
    <property type="term" value="P:protein transport"/>
    <property type="evidence" value="ECO:0007669"/>
    <property type="project" value="UniProtKB-KW"/>
</dbReference>
<dbReference type="PANTHER" id="PTHR10805:SF0">
    <property type="entry name" value="COATOMER SUBUNIT EPSILON"/>
    <property type="match status" value="1"/>
</dbReference>
<dbReference type="Gene3D" id="1.25.40.10">
    <property type="entry name" value="Tetratricopeptide repeat domain"/>
    <property type="match status" value="1"/>
</dbReference>
<comment type="subcellular location">
    <subcellularLocation>
        <location evidence="2">Cytoplasmic vesicle</location>
        <location evidence="2">COPI-coated vesicle membrane</location>
        <topology evidence="2">Peripheral membrane protein</topology>
        <orientation evidence="2">Cytoplasmic side</orientation>
    </subcellularLocation>
    <subcellularLocation>
        <location evidence="1">Golgi apparatus membrane</location>
        <topology evidence="1">Peripheral membrane protein</topology>
        <orientation evidence="1">Cytoplasmic side</orientation>
    </subcellularLocation>
</comment>
<comment type="caution">
    <text evidence="11">The sequence shown here is derived from an EMBL/GenBank/DDBJ whole genome shotgun (WGS) entry which is preliminary data.</text>
</comment>
<keyword evidence="5" id="KW-0963">Cytoplasm</keyword>
<dbReference type="GO" id="GO:0006890">
    <property type="term" value="P:retrograde vesicle-mediated transport, Golgi to endoplasmic reticulum"/>
    <property type="evidence" value="ECO:0007669"/>
    <property type="project" value="InterPro"/>
</dbReference>
<dbReference type="PANTHER" id="PTHR10805">
    <property type="entry name" value="COATOMER SUBUNIT EPSILON"/>
    <property type="match status" value="1"/>
</dbReference>